<dbReference type="GO" id="GO:0003677">
    <property type="term" value="F:DNA binding"/>
    <property type="evidence" value="ECO:0007669"/>
    <property type="project" value="InterPro"/>
</dbReference>
<dbReference type="EMBL" id="KZ988246">
    <property type="protein sequence ID" value="RKP12669.1"/>
    <property type="molecule type" value="Genomic_DNA"/>
</dbReference>
<keyword evidence="2" id="KW-0479">Metal-binding</keyword>
<keyword evidence="7" id="KW-0408">Iron</keyword>
<keyword evidence="4" id="KW-0378">Hydrolase</keyword>
<dbReference type="InterPro" id="IPR045028">
    <property type="entry name" value="DinG/Rad3-like"/>
</dbReference>
<dbReference type="InterPro" id="IPR006555">
    <property type="entry name" value="ATP-dep_Helicase_C"/>
</dbReference>
<keyword evidence="9" id="KW-0413">Isomerase</keyword>
<keyword evidence="3" id="KW-0547">Nucleotide-binding</keyword>
<keyword evidence="5 11" id="KW-0347">Helicase</keyword>
<reference evidence="12" key="1">
    <citation type="journal article" date="2018" name="Nat. Microbiol.">
        <title>Leveraging single-cell genomics to expand the fungal tree of life.</title>
        <authorList>
            <person name="Ahrendt S.R."/>
            <person name="Quandt C.A."/>
            <person name="Ciobanu D."/>
            <person name="Clum A."/>
            <person name="Salamov A."/>
            <person name="Andreopoulos B."/>
            <person name="Cheng J.F."/>
            <person name="Woyke T."/>
            <person name="Pelin A."/>
            <person name="Henrissat B."/>
            <person name="Reynolds N.K."/>
            <person name="Benny G.L."/>
            <person name="Smith M.E."/>
            <person name="James T.Y."/>
            <person name="Grigoriev I.V."/>
        </authorList>
    </citation>
    <scope>NUCLEOTIDE SEQUENCE [LARGE SCALE GENOMIC DNA]</scope>
</reference>
<dbReference type="Gene3D" id="3.40.50.300">
    <property type="entry name" value="P-loop containing nucleotide triphosphate hydrolases"/>
    <property type="match status" value="2"/>
</dbReference>
<comment type="cofactor">
    <cofactor evidence="1">
        <name>[4Fe-4S] cluster</name>
        <dbReference type="ChEBI" id="CHEBI:49883"/>
    </cofactor>
</comment>
<evidence type="ECO:0000256" key="9">
    <source>
        <dbReference type="ARBA" id="ARBA00023235"/>
    </source>
</evidence>
<dbReference type="SMART" id="SM00491">
    <property type="entry name" value="HELICc2"/>
    <property type="match status" value="1"/>
</dbReference>
<name>A0A4V1IXY4_9FUNG</name>
<evidence type="ECO:0000256" key="3">
    <source>
        <dbReference type="ARBA" id="ARBA00022741"/>
    </source>
</evidence>
<dbReference type="GO" id="GO:0003678">
    <property type="term" value="F:DNA helicase activity"/>
    <property type="evidence" value="ECO:0007669"/>
    <property type="project" value="InterPro"/>
</dbReference>
<dbReference type="GO" id="GO:0046872">
    <property type="term" value="F:metal ion binding"/>
    <property type="evidence" value="ECO:0007669"/>
    <property type="project" value="UniProtKB-KW"/>
</dbReference>
<dbReference type="GO" id="GO:0006139">
    <property type="term" value="P:nucleobase-containing compound metabolic process"/>
    <property type="evidence" value="ECO:0007669"/>
    <property type="project" value="InterPro"/>
</dbReference>
<dbReference type="NCBIfam" id="TIGR00604">
    <property type="entry name" value="rad3"/>
    <property type="match status" value="1"/>
</dbReference>
<dbReference type="InterPro" id="IPR027417">
    <property type="entry name" value="P-loop_NTPase"/>
</dbReference>
<feature type="domain" description="Helicase ATP-binding" evidence="10">
    <location>
        <begin position="1"/>
        <end position="83"/>
    </location>
</feature>
<evidence type="ECO:0000256" key="4">
    <source>
        <dbReference type="ARBA" id="ARBA00022801"/>
    </source>
</evidence>
<dbReference type="AlphaFoldDB" id="A0A4V1IXY4"/>
<proteinExistence type="predicted"/>
<dbReference type="GO" id="GO:0005524">
    <property type="term" value="F:ATP binding"/>
    <property type="evidence" value="ECO:0007669"/>
    <property type="project" value="UniProtKB-KW"/>
</dbReference>
<protein>
    <submittedName>
        <fullName evidence="11">Helicase C-terminal domain-containing protein</fullName>
    </submittedName>
</protein>
<keyword evidence="6" id="KW-0067">ATP-binding</keyword>
<dbReference type="PANTHER" id="PTHR11472">
    <property type="entry name" value="DNA REPAIR DEAD HELICASE RAD3/XP-D SUBFAMILY MEMBER"/>
    <property type="match status" value="1"/>
</dbReference>
<evidence type="ECO:0000256" key="8">
    <source>
        <dbReference type="ARBA" id="ARBA00023014"/>
    </source>
</evidence>
<dbReference type="Pfam" id="PF06733">
    <property type="entry name" value="DEAD_2"/>
    <property type="match status" value="1"/>
</dbReference>
<dbReference type="PROSITE" id="PS51193">
    <property type="entry name" value="HELICASE_ATP_BIND_2"/>
    <property type="match status" value="1"/>
</dbReference>
<gene>
    <name evidence="11" type="ORF">BJ684DRAFT_11154</name>
</gene>
<dbReference type="CDD" id="cd18788">
    <property type="entry name" value="SF2_C_XPD"/>
    <property type="match status" value="1"/>
</dbReference>
<evidence type="ECO:0000256" key="1">
    <source>
        <dbReference type="ARBA" id="ARBA00001966"/>
    </source>
</evidence>
<accession>A0A4V1IXY4</accession>
<keyword evidence="12" id="KW-1185">Reference proteome</keyword>
<dbReference type="Pfam" id="PF13307">
    <property type="entry name" value="Helicase_C_2"/>
    <property type="match status" value="1"/>
</dbReference>
<sequence length="525" mass="59029">QIITLPYNILLQKSARDAMGLKLQDQVVIIDEAHNLVETISSTYASSLSLSQLCMVQTSLRGYLSRYQRRLSPKNATNVRLLLVLLDSMVESLESWRKKREHQTKESEVVNTNGFLNRCGVESINLMHLCTFLHESKLARKLHSFAEKVRTASDLSGTSENQRDEHRTTSDVHAFQGFLFSLADSDADGRVILVEKEDDVGMQYILLNPAERFRSIVHEARSVILAGGTMGSVELLRHHLFPYVSPEKILHFSCGHVVPDDAVLTLSLSTGPSGKELRFTHEHKQDTSMMDDLGAAIVNFCNLVPAGIVCFFPSYSYLEAVCRQWKEGNTRLRLGARKEVFFETRGGDTTRILADYTQAIKGPKEGKSGAILFSVVGGRLSEGINFSDDLARAVIQVGLPFPDLHSVELREKLRYLDLSSEEKTGGAKKAIKDQSSHYRMGPQATAYYENLCMRSVNQSIGMAIRHREDYACILLLDARFSVPRISQRLPSWLSQRAQQADRFGQAVGKVAQFFRLRRSLQENTR</sequence>
<evidence type="ECO:0000256" key="5">
    <source>
        <dbReference type="ARBA" id="ARBA00022806"/>
    </source>
</evidence>
<dbReference type="GO" id="GO:0051536">
    <property type="term" value="F:iron-sulfur cluster binding"/>
    <property type="evidence" value="ECO:0007669"/>
    <property type="project" value="UniProtKB-KW"/>
</dbReference>
<dbReference type="InterPro" id="IPR013020">
    <property type="entry name" value="Rad3/Chl1-like"/>
</dbReference>
<dbReference type="OrthoDB" id="267079at2759"/>
<evidence type="ECO:0000256" key="7">
    <source>
        <dbReference type="ARBA" id="ARBA00023004"/>
    </source>
</evidence>
<dbReference type="Proteomes" id="UP000267251">
    <property type="component" value="Unassembled WGS sequence"/>
</dbReference>
<dbReference type="GO" id="GO:0034085">
    <property type="term" value="P:establishment of sister chromatid cohesion"/>
    <property type="evidence" value="ECO:0007669"/>
    <property type="project" value="TreeGrafter"/>
</dbReference>
<evidence type="ECO:0000313" key="11">
    <source>
        <dbReference type="EMBL" id="RKP12669.1"/>
    </source>
</evidence>
<dbReference type="GO" id="GO:0016818">
    <property type="term" value="F:hydrolase activity, acting on acid anhydrides, in phosphorus-containing anhydrides"/>
    <property type="evidence" value="ECO:0007669"/>
    <property type="project" value="InterPro"/>
</dbReference>
<evidence type="ECO:0000256" key="6">
    <source>
        <dbReference type="ARBA" id="ARBA00022840"/>
    </source>
</evidence>
<evidence type="ECO:0000256" key="2">
    <source>
        <dbReference type="ARBA" id="ARBA00022723"/>
    </source>
</evidence>
<keyword evidence="8" id="KW-0411">Iron-sulfur</keyword>
<dbReference type="PANTHER" id="PTHR11472:SF41">
    <property type="entry name" value="ATP-DEPENDENT DNA HELICASE DDX11-RELATED"/>
    <property type="match status" value="1"/>
</dbReference>
<organism evidence="11 12">
    <name type="scientific">Piptocephalis cylindrospora</name>
    <dbReference type="NCBI Taxonomy" id="1907219"/>
    <lineage>
        <taxon>Eukaryota</taxon>
        <taxon>Fungi</taxon>
        <taxon>Fungi incertae sedis</taxon>
        <taxon>Zoopagomycota</taxon>
        <taxon>Zoopagomycotina</taxon>
        <taxon>Zoopagomycetes</taxon>
        <taxon>Zoopagales</taxon>
        <taxon>Piptocephalidaceae</taxon>
        <taxon>Piptocephalis</taxon>
    </lineage>
</organism>
<dbReference type="GO" id="GO:0005634">
    <property type="term" value="C:nucleus"/>
    <property type="evidence" value="ECO:0007669"/>
    <property type="project" value="TreeGrafter"/>
</dbReference>
<dbReference type="InterPro" id="IPR010614">
    <property type="entry name" value="RAD3-like_helicase_DEAD"/>
</dbReference>
<feature type="non-terminal residue" evidence="11">
    <location>
        <position position="1"/>
    </location>
</feature>
<evidence type="ECO:0000313" key="12">
    <source>
        <dbReference type="Proteomes" id="UP000267251"/>
    </source>
</evidence>
<dbReference type="InterPro" id="IPR014013">
    <property type="entry name" value="Helic_SF1/SF2_ATP-bd_DinG/Rad3"/>
</dbReference>
<evidence type="ECO:0000259" key="10">
    <source>
        <dbReference type="PROSITE" id="PS51193"/>
    </source>
</evidence>